<dbReference type="InterPro" id="IPR001460">
    <property type="entry name" value="PCN-bd_Tpept"/>
</dbReference>
<comment type="caution">
    <text evidence="13">The sequence shown here is derived from an EMBL/GenBank/DDBJ whole genome shotgun (WGS) entry which is preliminary data.</text>
</comment>
<dbReference type="PANTHER" id="PTHR30627">
    <property type="entry name" value="PEPTIDOGLYCAN D,D-TRANSPEPTIDASE"/>
    <property type="match status" value="1"/>
</dbReference>
<keyword evidence="10" id="KW-0961">Cell wall biogenesis/degradation</keyword>
<evidence type="ECO:0000259" key="12">
    <source>
        <dbReference type="Pfam" id="PF03717"/>
    </source>
</evidence>
<evidence type="ECO:0000256" key="3">
    <source>
        <dbReference type="ARBA" id="ARBA00007171"/>
    </source>
</evidence>
<accession>A0A9D1ITP0</accession>
<reference evidence="13" key="2">
    <citation type="journal article" date="2021" name="PeerJ">
        <title>Extensive microbial diversity within the chicken gut microbiome revealed by metagenomics and culture.</title>
        <authorList>
            <person name="Gilroy R."/>
            <person name="Ravi A."/>
            <person name="Getino M."/>
            <person name="Pursley I."/>
            <person name="Horton D.L."/>
            <person name="Alikhan N.F."/>
            <person name="Baker D."/>
            <person name="Gharbi K."/>
            <person name="Hall N."/>
            <person name="Watson M."/>
            <person name="Adriaenssens E.M."/>
            <person name="Foster-Nyarko E."/>
            <person name="Jarju S."/>
            <person name="Secka A."/>
            <person name="Antonio M."/>
            <person name="Oren A."/>
            <person name="Chaudhuri R.R."/>
            <person name="La Ragione R."/>
            <person name="Hildebrand F."/>
            <person name="Pallen M.J."/>
        </authorList>
    </citation>
    <scope>NUCLEOTIDE SEQUENCE</scope>
    <source>
        <strain evidence="13">CHK191-8634</strain>
    </source>
</reference>
<keyword evidence="9" id="KW-0472">Membrane</keyword>
<dbReference type="GO" id="GO:0005886">
    <property type="term" value="C:plasma membrane"/>
    <property type="evidence" value="ECO:0007669"/>
    <property type="project" value="UniProtKB-SubCell"/>
</dbReference>
<keyword evidence="4" id="KW-1003">Cell membrane</keyword>
<evidence type="ECO:0000256" key="1">
    <source>
        <dbReference type="ARBA" id="ARBA00004167"/>
    </source>
</evidence>
<dbReference type="InterPro" id="IPR012338">
    <property type="entry name" value="Beta-lactam/transpept-like"/>
</dbReference>
<evidence type="ECO:0000313" key="14">
    <source>
        <dbReference type="Proteomes" id="UP000824073"/>
    </source>
</evidence>
<dbReference type="GO" id="GO:0071972">
    <property type="term" value="F:peptidoglycan L,D-transpeptidase activity"/>
    <property type="evidence" value="ECO:0007669"/>
    <property type="project" value="TreeGrafter"/>
</dbReference>
<evidence type="ECO:0000313" key="13">
    <source>
        <dbReference type="EMBL" id="HIU43358.1"/>
    </source>
</evidence>
<evidence type="ECO:0000256" key="4">
    <source>
        <dbReference type="ARBA" id="ARBA00022475"/>
    </source>
</evidence>
<keyword evidence="6" id="KW-0133">Cell shape</keyword>
<sequence length="704" mass="77450">MKEKKSLTRTIALCACMLAIAGVLIFRMAQLQLVHGEEYAEASQRKTLRTYDENASRGEITDRNGTALVSNSVGFALVIDYYTWDRDNQNDVILRLTDIMKEAGASYNDTLPLSSTEPFYYTYSSKDSDDGAYLYSFIADQDEWPADPAPAELIDLLCEKYGVDDSLTAAQKRTIVGVRFEMERRDFSSYTPFTFASDVDIETVSLVSERSRELPGVNIEVEDVREYETDYAAHVLGYMGLLDADEYAELKDDGYAYNDSIGKTGMEKALESYLRGIDGERSVETNIDGVILSEFISKEPEPGDNCVLTIDLDLQKAAEDALEQTILDLRASGRELRGADAEGGAVVVMDVNTGEVLALASYPTYNLSTFRQDITELNQDPGRPMYNRAVQGAYPPGSTFKMVTAVAGLEEGIITPETRIRDQGRYMYYAPDYTPACWIYNDTGGTHGNINVSQAIQYSCNYFFYEVSRLLGIDKLNEYAKQFGLGQPTGLELGEAKTNLAGPESREANGGPRWELGETIQAGIGQSEQLFSPVQICSYIATIANGGTRYRPHLLKEVWNYSYTEQLEVIEPEVVDTVQMSEETQQAIFEGMLGVTTEDGTASSRFRNYPIEVAGKTGSAQTVTGTRSAHGVFVSFAPYDDPEIAICVVGEYAGSGGNMAPVAIAVYDEYFGLNQDEPEETYEDTTNTLQGAGTGGSTVIAAEE</sequence>
<dbReference type="InterPro" id="IPR036138">
    <property type="entry name" value="PBP_dimer_sf"/>
</dbReference>
<evidence type="ECO:0000256" key="6">
    <source>
        <dbReference type="ARBA" id="ARBA00022960"/>
    </source>
</evidence>
<dbReference type="Pfam" id="PF00905">
    <property type="entry name" value="Transpeptidase"/>
    <property type="match status" value="1"/>
</dbReference>
<dbReference type="SUPFAM" id="SSF56519">
    <property type="entry name" value="Penicillin binding protein dimerisation domain"/>
    <property type="match status" value="1"/>
</dbReference>
<protein>
    <submittedName>
        <fullName evidence="13">Penicillin-binding protein</fullName>
    </submittedName>
</protein>
<gene>
    <name evidence="13" type="ORF">IAB67_03570</name>
</gene>
<dbReference type="Gene3D" id="3.90.1310.10">
    <property type="entry name" value="Penicillin-binding protein 2a (Domain 2)"/>
    <property type="match status" value="1"/>
</dbReference>
<dbReference type="PANTHER" id="PTHR30627:SF2">
    <property type="entry name" value="PEPTIDOGLYCAN D,D-TRANSPEPTIDASE MRDA"/>
    <property type="match status" value="1"/>
</dbReference>
<dbReference type="SUPFAM" id="SSF56601">
    <property type="entry name" value="beta-lactamase/transpeptidase-like"/>
    <property type="match status" value="1"/>
</dbReference>
<dbReference type="Gene3D" id="1.10.10.1230">
    <property type="entry name" value="Penicillin-binding protein, N-terminal non-catalytic domain, head sub-domain"/>
    <property type="match status" value="1"/>
</dbReference>
<keyword evidence="7" id="KW-0573">Peptidoglycan synthesis</keyword>
<reference evidence="13" key="1">
    <citation type="submission" date="2020-10" db="EMBL/GenBank/DDBJ databases">
        <authorList>
            <person name="Gilroy R."/>
        </authorList>
    </citation>
    <scope>NUCLEOTIDE SEQUENCE</scope>
    <source>
        <strain evidence="13">CHK191-8634</strain>
    </source>
</reference>
<dbReference type="InterPro" id="IPR050515">
    <property type="entry name" value="Beta-lactam/transpept"/>
</dbReference>
<dbReference type="EMBL" id="DVMR01000033">
    <property type="protein sequence ID" value="HIU43358.1"/>
    <property type="molecule type" value="Genomic_DNA"/>
</dbReference>
<dbReference type="Pfam" id="PF03717">
    <property type="entry name" value="PBP_dimer"/>
    <property type="match status" value="1"/>
</dbReference>
<dbReference type="GO" id="GO:0071555">
    <property type="term" value="P:cell wall organization"/>
    <property type="evidence" value="ECO:0007669"/>
    <property type="project" value="UniProtKB-KW"/>
</dbReference>
<dbReference type="GO" id="GO:0008360">
    <property type="term" value="P:regulation of cell shape"/>
    <property type="evidence" value="ECO:0007669"/>
    <property type="project" value="UniProtKB-KW"/>
</dbReference>
<dbReference type="GO" id="GO:0008658">
    <property type="term" value="F:penicillin binding"/>
    <property type="evidence" value="ECO:0007669"/>
    <property type="project" value="InterPro"/>
</dbReference>
<comment type="similarity">
    <text evidence="3">Belongs to the transpeptidase family.</text>
</comment>
<comment type="subcellular location">
    <subcellularLocation>
        <location evidence="2">Cell membrane</location>
    </subcellularLocation>
    <subcellularLocation>
        <location evidence="1">Membrane</location>
        <topology evidence="1">Single-pass membrane protein</topology>
    </subcellularLocation>
</comment>
<evidence type="ECO:0000256" key="10">
    <source>
        <dbReference type="ARBA" id="ARBA00023316"/>
    </source>
</evidence>
<evidence type="ECO:0000256" key="5">
    <source>
        <dbReference type="ARBA" id="ARBA00022692"/>
    </source>
</evidence>
<dbReference type="InterPro" id="IPR005311">
    <property type="entry name" value="PBP_dimer"/>
</dbReference>
<evidence type="ECO:0000259" key="11">
    <source>
        <dbReference type="Pfam" id="PF00905"/>
    </source>
</evidence>
<evidence type="ECO:0000256" key="8">
    <source>
        <dbReference type="ARBA" id="ARBA00022989"/>
    </source>
</evidence>
<dbReference type="Proteomes" id="UP000824073">
    <property type="component" value="Unassembled WGS sequence"/>
</dbReference>
<organism evidence="13 14">
    <name type="scientific">Candidatus Ventrousia excrementavium</name>
    <dbReference type="NCBI Taxonomy" id="2840961"/>
    <lineage>
        <taxon>Bacteria</taxon>
        <taxon>Bacillati</taxon>
        <taxon>Bacillota</taxon>
        <taxon>Clostridia</taxon>
        <taxon>Eubacteriales</taxon>
        <taxon>Clostridiaceae</taxon>
        <taxon>Clostridiaceae incertae sedis</taxon>
        <taxon>Candidatus Ventrousia</taxon>
    </lineage>
</organism>
<evidence type="ECO:0000256" key="9">
    <source>
        <dbReference type="ARBA" id="ARBA00023136"/>
    </source>
</evidence>
<dbReference type="GO" id="GO:0009252">
    <property type="term" value="P:peptidoglycan biosynthetic process"/>
    <property type="evidence" value="ECO:0007669"/>
    <property type="project" value="UniProtKB-KW"/>
</dbReference>
<feature type="domain" description="Penicillin-binding protein dimerisation" evidence="12">
    <location>
        <begin position="53"/>
        <end position="294"/>
    </location>
</feature>
<dbReference type="Gene3D" id="3.40.710.10">
    <property type="entry name" value="DD-peptidase/beta-lactamase superfamily"/>
    <property type="match status" value="1"/>
</dbReference>
<keyword evidence="8" id="KW-1133">Transmembrane helix</keyword>
<proteinExistence type="inferred from homology"/>
<feature type="domain" description="Penicillin-binding protein transpeptidase" evidence="11">
    <location>
        <begin position="344"/>
        <end position="654"/>
    </location>
</feature>
<name>A0A9D1ITP0_9CLOT</name>
<dbReference type="AlphaFoldDB" id="A0A9D1ITP0"/>
<keyword evidence="5" id="KW-0812">Transmembrane</keyword>
<evidence type="ECO:0000256" key="7">
    <source>
        <dbReference type="ARBA" id="ARBA00022984"/>
    </source>
</evidence>
<evidence type="ECO:0000256" key="2">
    <source>
        <dbReference type="ARBA" id="ARBA00004236"/>
    </source>
</evidence>